<evidence type="ECO:0000313" key="11">
    <source>
        <dbReference type="EMBL" id="MBF9231985.1"/>
    </source>
</evidence>
<evidence type="ECO:0000313" key="12">
    <source>
        <dbReference type="Proteomes" id="UP000599312"/>
    </source>
</evidence>
<sequence length="263" mass="28518">MVLAGFDRRDLGMMVSLTRMSLTDRYLGSALGLAWAVLSPLAMLGIFCFVFTYVFPGRLPGREGTLPFLIWLISGYGPWLSISEGLGTATGSVVGNAGIVKNIAFKSELLPIVSAITGLVPLVVAFGLIVVLQAFGGIWPSPALIALPIAIILQIVFVSGLGLFLGALNVFVRDTALILPNVLTIILFASPIFYPLSAYPKGAQAVLVYNPFYVLAECYRQPILEGALPHLWTLGYMTVISVAVFLGGLWWFRRLKSFFDTRL</sequence>
<dbReference type="PANTHER" id="PTHR30413:SF10">
    <property type="entry name" value="CAPSULE POLYSACCHARIDE EXPORT INNER-MEMBRANE PROTEIN CTRC"/>
    <property type="match status" value="1"/>
</dbReference>
<evidence type="ECO:0000259" key="10">
    <source>
        <dbReference type="PROSITE" id="PS51012"/>
    </source>
</evidence>
<evidence type="ECO:0000256" key="1">
    <source>
        <dbReference type="ARBA" id="ARBA00004651"/>
    </source>
</evidence>
<keyword evidence="7" id="KW-0625">Polysaccharide transport</keyword>
<dbReference type="PANTHER" id="PTHR30413">
    <property type="entry name" value="INNER MEMBRANE TRANSPORT PERMEASE"/>
    <property type="match status" value="1"/>
</dbReference>
<keyword evidence="4 9" id="KW-1003">Cell membrane</keyword>
<dbReference type="EMBL" id="JADQDO010000001">
    <property type="protein sequence ID" value="MBF9231985.1"/>
    <property type="molecule type" value="Genomic_DNA"/>
</dbReference>
<protein>
    <recommendedName>
        <fullName evidence="9">Transport permease protein</fullName>
    </recommendedName>
</protein>
<keyword evidence="8 9" id="KW-0472">Membrane</keyword>
<dbReference type="InterPro" id="IPR047817">
    <property type="entry name" value="ABC2_TM_bact-type"/>
</dbReference>
<reference evidence="11" key="1">
    <citation type="submission" date="2020-11" db="EMBL/GenBank/DDBJ databases">
        <authorList>
            <person name="Kim M.K."/>
        </authorList>
    </citation>
    <scope>NUCLEOTIDE SEQUENCE</scope>
    <source>
        <strain evidence="11">BT350</strain>
    </source>
</reference>
<feature type="transmembrane region" description="Helical" evidence="9">
    <location>
        <begin position="175"/>
        <end position="194"/>
    </location>
</feature>
<keyword evidence="3 9" id="KW-0813">Transport</keyword>
<dbReference type="GO" id="GO:0140359">
    <property type="term" value="F:ABC-type transporter activity"/>
    <property type="evidence" value="ECO:0007669"/>
    <property type="project" value="InterPro"/>
</dbReference>
<comment type="similarity">
    <text evidence="2 9">Belongs to the ABC-2 integral membrane protein family.</text>
</comment>
<evidence type="ECO:0000256" key="4">
    <source>
        <dbReference type="ARBA" id="ARBA00022475"/>
    </source>
</evidence>
<feature type="transmembrane region" description="Helical" evidence="9">
    <location>
        <begin position="231"/>
        <end position="252"/>
    </location>
</feature>
<proteinExistence type="inferred from homology"/>
<feature type="domain" description="ABC transmembrane type-2" evidence="10">
    <location>
        <begin position="31"/>
        <end position="255"/>
    </location>
</feature>
<keyword evidence="5 9" id="KW-0812">Transmembrane</keyword>
<comment type="subcellular location">
    <subcellularLocation>
        <location evidence="9">Cell inner membrane</location>
        <topology evidence="9">Multi-pass membrane protein</topology>
    </subcellularLocation>
    <subcellularLocation>
        <location evidence="1">Cell membrane</location>
        <topology evidence="1">Multi-pass membrane protein</topology>
    </subcellularLocation>
</comment>
<accession>A0A931BQQ3</accession>
<evidence type="ECO:0000256" key="5">
    <source>
        <dbReference type="ARBA" id="ARBA00022692"/>
    </source>
</evidence>
<dbReference type="AlphaFoldDB" id="A0A931BQQ3"/>
<dbReference type="Pfam" id="PF01061">
    <property type="entry name" value="ABC2_membrane"/>
    <property type="match status" value="1"/>
</dbReference>
<evidence type="ECO:0000256" key="3">
    <source>
        <dbReference type="ARBA" id="ARBA00022448"/>
    </source>
</evidence>
<feature type="transmembrane region" description="Helical" evidence="9">
    <location>
        <begin position="26"/>
        <end position="55"/>
    </location>
</feature>
<dbReference type="Proteomes" id="UP000599312">
    <property type="component" value="Unassembled WGS sequence"/>
</dbReference>
<feature type="transmembrane region" description="Helical" evidence="9">
    <location>
        <begin position="145"/>
        <end position="168"/>
    </location>
</feature>
<keyword evidence="7" id="KW-0762">Sugar transport</keyword>
<feature type="transmembrane region" description="Helical" evidence="9">
    <location>
        <begin position="109"/>
        <end position="139"/>
    </location>
</feature>
<evidence type="ECO:0000256" key="8">
    <source>
        <dbReference type="ARBA" id="ARBA00023136"/>
    </source>
</evidence>
<keyword evidence="12" id="KW-1185">Reference proteome</keyword>
<dbReference type="InterPro" id="IPR013525">
    <property type="entry name" value="ABC2_TM"/>
</dbReference>
<evidence type="ECO:0000256" key="2">
    <source>
        <dbReference type="ARBA" id="ARBA00007783"/>
    </source>
</evidence>
<dbReference type="GO" id="GO:0015774">
    <property type="term" value="P:polysaccharide transport"/>
    <property type="evidence" value="ECO:0007669"/>
    <property type="project" value="UniProtKB-KW"/>
</dbReference>
<comment type="caution">
    <text evidence="9">Lacks conserved residue(s) required for the propagation of feature annotation.</text>
</comment>
<evidence type="ECO:0000256" key="9">
    <source>
        <dbReference type="RuleBase" id="RU361157"/>
    </source>
</evidence>
<name>A0A931BQQ3_9HYPH</name>
<dbReference type="PROSITE" id="PS51012">
    <property type="entry name" value="ABC_TM2"/>
    <property type="match status" value="1"/>
</dbReference>
<dbReference type="RefSeq" id="WP_196269972.1">
    <property type="nucleotide sequence ID" value="NZ_JADQDO010000001.1"/>
</dbReference>
<dbReference type="GO" id="GO:0015920">
    <property type="term" value="P:lipopolysaccharide transport"/>
    <property type="evidence" value="ECO:0007669"/>
    <property type="project" value="TreeGrafter"/>
</dbReference>
<dbReference type="GO" id="GO:0005886">
    <property type="term" value="C:plasma membrane"/>
    <property type="evidence" value="ECO:0007669"/>
    <property type="project" value="UniProtKB-SubCell"/>
</dbReference>
<comment type="caution">
    <text evidence="11">The sequence shown here is derived from an EMBL/GenBank/DDBJ whole genome shotgun (WGS) entry which is preliminary data.</text>
</comment>
<evidence type="ECO:0000256" key="6">
    <source>
        <dbReference type="ARBA" id="ARBA00022989"/>
    </source>
</evidence>
<evidence type="ECO:0000256" key="7">
    <source>
        <dbReference type="ARBA" id="ARBA00023047"/>
    </source>
</evidence>
<organism evidence="11 12">
    <name type="scientific">Microvirga alba</name>
    <dbReference type="NCBI Taxonomy" id="2791025"/>
    <lineage>
        <taxon>Bacteria</taxon>
        <taxon>Pseudomonadati</taxon>
        <taxon>Pseudomonadota</taxon>
        <taxon>Alphaproteobacteria</taxon>
        <taxon>Hyphomicrobiales</taxon>
        <taxon>Methylobacteriaceae</taxon>
        <taxon>Microvirga</taxon>
    </lineage>
</organism>
<gene>
    <name evidence="11" type="ORF">I2H38_01195</name>
</gene>
<keyword evidence="6 9" id="KW-1133">Transmembrane helix</keyword>